<dbReference type="RefSeq" id="WP_106300290.1">
    <property type="nucleotide sequence ID" value="NZ_PVWO01000022.1"/>
</dbReference>
<dbReference type="InterPro" id="IPR050154">
    <property type="entry name" value="UbiB_kinase"/>
</dbReference>
<dbReference type="CDD" id="cd05121">
    <property type="entry name" value="ABC1_ADCK3-like"/>
    <property type="match status" value="1"/>
</dbReference>
<protein>
    <submittedName>
        <fullName evidence="3">ABC transporter</fullName>
    </submittedName>
</protein>
<dbReference type="InterPro" id="IPR011009">
    <property type="entry name" value="Kinase-like_dom_sf"/>
</dbReference>
<organism evidence="3 4">
    <name type="scientific">Chamaesiphon polymorphus CCALA 037</name>
    <dbReference type="NCBI Taxonomy" id="2107692"/>
    <lineage>
        <taxon>Bacteria</taxon>
        <taxon>Bacillati</taxon>
        <taxon>Cyanobacteriota</taxon>
        <taxon>Cyanophyceae</taxon>
        <taxon>Gomontiellales</taxon>
        <taxon>Chamaesiphonaceae</taxon>
        <taxon>Chamaesiphon</taxon>
    </lineage>
</organism>
<dbReference type="PANTHER" id="PTHR10566">
    <property type="entry name" value="CHAPERONE-ACTIVITY OF BC1 COMPLEX CABC1 -RELATED"/>
    <property type="match status" value="1"/>
</dbReference>
<dbReference type="Proteomes" id="UP000238937">
    <property type="component" value="Unassembled WGS sequence"/>
</dbReference>
<comment type="caution">
    <text evidence="3">The sequence shown here is derived from an EMBL/GenBank/DDBJ whole genome shotgun (WGS) entry which is preliminary data.</text>
</comment>
<evidence type="ECO:0000313" key="4">
    <source>
        <dbReference type="Proteomes" id="UP000238937"/>
    </source>
</evidence>
<accession>A0A2T1GLT6</accession>
<dbReference type="Pfam" id="PF03109">
    <property type="entry name" value="ABC1"/>
    <property type="match status" value="1"/>
</dbReference>
<dbReference type="InterPro" id="IPR004147">
    <property type="entry name" value="ABC1_dom"/>
</dbReference>
<dbReference type="OrthoDB" id="438485at2"/>
<dbReference type="AlphaFoldDB" id="A0A2T1GLT6"/>
<proteinExistence type="inferred from homology"/>
<comment type="similarity">
    <text evidence="1">Belongs to the protein kinase superfamily. ADCK protein kinase family.</text>
</comment>
<keyword evidence="4" id="KW-1185">Reference proteome</keyword>
<dbReference type="EMBL" id="PVWO01000022">
    <property type="protein sequence ID" value="PSB58848.1"/>
    <property type="molecule type" value="Genomic_DNA"/>
</dbReference>
<sequence length="558" mass="62219">MQALTKIDSSRQREILEILLHHGWDFMRQILTIGKAVGGDAAAENRVDVPPPEILRSILVDLGPVYVKLGQLLSTRPDLLPLEYIEALSELQSNVPPIDWREIETILIEQLSQPPSEIFSQIDIVPVAAGSIAQTHRAILKDGRIVAIKVQRPGIDRLVTRDIAMIKQIAKLLSGTDFGKRYDLVALAAEFSTALQSELDFTQEARYTEALRQNLLAGKWFDTAKIMVPEIDRRLSTQKVLVLQWLDGVPILAARLTGKNHGGDIQQERQALTVLCFRAFFQQYLVDGLFHADPHPGNLFYLDDGRVAVLDCGMMGRLDPRTQSALVEMILAIVNGDAQRCAQITLQLAEPMGELNLSRLEWDYDRLLHKYNNISLQNMNASEAFAEILQAARRNNLRWPSNIGLFAKSLANLEGVGRQFNPEVNLFEEVRPLMNDMFQRQLFGDDPLQSLLRTGLELKNLSLQSPRQLGFLLDRFSSETLKLNITIQSLDGIQNSIDDAANRRSFSTVVGSLIVGAAIVSANAQTPQLQLLSNVLFGAASILGLWLIVKIIRSGNLL</sequence>
<feature type="domain" description="ABC1 atypical kinase-like" evidence="2">
    <location>
        <begin position="91"/>
        <end position="344"/>
    </location>
</feature>
<evidence type="ECO:0000256" key="1">
    <source>
        <dbReference type="ARBA" id="ARBA00009670"/>
    </source>
</evidence>
<evidence type="ECO:0000259" key="2">
    <source>
        <dbReference type="Pfam" id="PF03109"/>
    </source>
</evidence>
<evidence type="ECO:0000313" key="3">
    <source>
        <dbReference type="EMBL" id="PSB58848.1"/>
    </source>
</evidence>
<gene>
    <name evidence="3" type="ORF">C7B77_03235</name>
</gene>
<reference evidence="3 4" key="1">
    <citation type="submission" date="2018-03" db="EMBL/GenBank/DDBJ databases">
        <title>The ancient ancestry and fast evolution of plastids.</title>
        <authorList>
            <person name="Moore K.R."/>
            <person name="Magnabosco C."/>
            <person name="Momper L."/>
            <person name="Gold D.A."/>
            <person name="Bosak T."/>
            <person name="Fournier G.P."/>
        </authorList>
    </citation>
    <scope>NUCLEOTIDE SEQUENCE [LARGE SCALE GENOMIC DNA]</scope>
    <source>
        <strain evidence="3 4">CCALA 037</strain>
    </source>
</reference>
<name>A0A2T1GLT6_9CYAN</name>
<dbReference type="SUPFAM" id="SSF56112">
    <property type="entry name" value="Protein kinase-like (PK-like)"/>
    <property type="match status" value="1"/>
</dbReference>
<dbReference type="PANTHER" id="PTHR10566:SF113">
    <property type="entry name" value="PROTEIN ACTIVITY OF BC1 COMPLEX KINASE 7, CHLOROPLASTIC"/>
    <property type="match status" value="1"/>
</dbReference>